<gene>
    <name evidence="5" type="primary">DND1</name>
</gene>
<dbReference type="CDD" id="cd12487">
    <property type="entry name" value="RRM1_DND1"/>
    <property type="match status" value="1"/>
</dbReference>
<organism evidence="4 5">
    <name type="scientific">Bos indicus</name>
    <name type="common">Zebu</name>
    <dbReference type="NCBI Taxonomy" id="9915"/>
    <lineage>
        <taxon>Eukaryota</taxon>
        <taxon>Metazoa</taxon>
        <taxon>Chordata</taxon>
        <taxon>Craniata</taxon>
        <taxon>Vertebrata</taxon>
        <taxon>Euteleostomi</taxon>
        <taxon>Mammalia</taxon>
        <taxon>Eutheria</taxon>
        <taxon>Laurasiatheria</taxon>
        <taxon>Artiodactyla</taxon>
        <taxon>Ruminantia</taxon>
        <taxon>Pecora</taxon>
        <taxon>Bovidae</taxon>
        <taxon>Bovinae</taxon>
        <taxon>Bos</taxon>
    </lineage>
</organism>
<dbReference type="PANTHER" id="PTHR21245">
    <property type="entry name" value="HETEROGENEOUS NUCLEAR RIBONUCLEOPROTEIN"/>
    <property type="match status" value="1"/>
</dbReference>
<sequence length="390" mass="42675">MKFIICAFPPTRPLEEGSKSSLKMPVPLVIQSLDYADDPEDYGCFTHFTNVCTRTPSRARSLDPDPGTIRLDDGALLHPLLPGWVGSPPPAGSEVFIGRLPQDVYEHQLIPLFQRVGRLYEFRLMMTFSGLNRGFAYARYSSRRGAQAAIATLHNHLLRPSCPLLVCRSTEKCELSVDGLPPGLSHRALLRALQPLGPGLQEALLLPSPGPTPAQIALLKFSSHRAAAMAKKALVEGQSHLCGEQVAVEWLKPDLKQRLRQQLMGTSLQCLQPEGNRLALARDQGLEFQGSQVALQLLCQRMKLGSPVFLTKCLGTSPAGWHRFWYQVVIPGHPVPFSGLIWVVLTPDGQDGHEVAKDAVSARLLEAMSESRASLLWSTGAEAGGTMVQQ</sequence>
<dbReference type="Gene3D" id="3.30.70.330">
    <property type="match status" value="2"/>
</dbReference>
<feature type="domain" description="RRM" evidence="3">
    <location>
        <begin position="93"/>
        <end position="171"/>
    </location>
</feature>
<dbReference type="InterPro" id="IPR000504">
    <property type="entry name" value="RRM_dom"/>
</dbReference>
<dbReference type="PROSITE" id="PS50102">
    <property type="entry name" value="RRM"/>
    <property type="match status" value="1"/>
</dbReference>
<evidence type="ECO:0000259" key="3">
    <source>
        <dbReference type="PROSITE" id="PS50102"/>
    </source>
</evidence>
<dbReference type="SMART" id="SM00360">
    <property type="entry name" value="RRM"/>
    <property type="match status" value="2"/>
</dbReference>
<dbReference type="Proteomes" id="UP001652663">
    <property type="component" value="Chromosome 7"/>
</dbReference>
<evidence type="ECO:0000313" key="5">
    <source>
        <dbReference type="RefSeq" id="XP_070649818.1"/>
    </source>
</evidence>
<dbReference type="InterPro" id="IPR044448">
    <property type="entry name" value="DND1_DSRM"/>
</dbReference>
<accession>A0ABM4SPT7</accession>
<reference evidence="5" key="1">
    <citation type="submission" date="2025-08" db="UniProtKB">
        <authorList>
            <consortium name="RefSeq"/>
        </authorList>
    </citation>
    <scope>IDENTIFICATION</scope>
    <source>
        <tissue evidence="5">Blood</tissue>
    </source>
</reference>
<dbReference type="Pfam" id="PF14709">
    <property type="entry name" value="DND1_DSRM"/>
    <property type="match status" value="1"/>
</dbReference>
<proteinExistence type="predicted"/>
<dbReference type="SUPFAM" id="SSF54928">
    <property type="entry name" value="RNA-binding domain, RBD"/>
    <property type="match status" value="1"/>
</dbReference>
<dbReference type="CDD" id="cd20313">
    <property type="entry name" value="DSRM_DND1"/>
    <property type="match status" value="1"/>
</dbReference>
<evidence type="ECO:0000313" key="4">
    <source>
        <dbReference type="Proteomes" id="UP001652663"/>
    </source>
</evidence>
<dbReference type="Pfam" id="PF00076">
    <property type="entry name" value="RRM_1"/>
    <property type="match status" value="1"/>
</dbReference>
<name>A0ABM4SPT7_BOSIN</name>
<dbReference type="InterPro" id="IPR035979">
    <property type="entry name" value="RBD_domain_sf"/>
</dbReference>
<dbReference type="RefSeq" id="XP_070649818.1">
    <property type="nucleotide sequence ID" value="XM_070793717.1"/>
</dbReference>
<keyword evidence="4" id="KW-1185">Reference proteome</keyword>
<dbReference type="GeneID" id="109562111"/>
<dbReference type="InterPro" id="IPR034414">
    <property type="entry name" value="DND1_RRM1"/>
</dbReference>
<evidence type="ECO:0000256" key="2">
    <source>
        <dbReference type="PROSITE-ProRule" id="PRU00176"/>
    </source>
</evidence>
<evidence type="ECO:0000256" key="1">
    <source>
        <dbReference type="ARBA" id="ARBA00022884"/>
    </source>
</evidence>
<protein>
    <submittedName>
        <fullName evidence="5">Dead end protein homolog 1 isoform X1</fullName>
    </submittedName>
</protein>
<keyword evidence="1 2" id="KW-0694">RNA-binding</keyword>
<dbReference type="InterPro" id="IPR012677">
    <property type="entry name" value="Nucleotide-bd_a/b_plait_sf"/>
</dbReference>